<dbReference type="EMBL" id="BK032517">
    <property type="protein sequence ID" value="DAF45647.1"/>
    <property type="molecule type" value="Genomic_DNA"/>
</dbReference>
<evidence type="ECO:0000313" key="2">
    <source>
        <dbReference type="EMBL" id="DAF45647.1"/>
    </source>
</evidence>
<proteinExistence type="predicted"/>
<name>A0A8S5S4N6_9CAUD</name>
<protein>
    <recommendedName>
        <fullName evidence="1">NrS-1 polymerase-like HBD domain-containing protein</fullName>
    </recommendedName>
</protein>
<accession>A0A8S5S4N6</accession>
<sequence length="753" mass="85805">MKFQNIPAELRELPCWCVAGKDKIPLYWDGEVRRAKVDDWRTWMKFTDAMGMASWLGEGFSVGFVLNDWCQYSCIDIDVCDAQTQTAKGQKIDSSKWTTQGQFERYWKIAQAFDTYTELSRSGKGLHIWVKGKVDGGRRDGVELYSTRRFIICTGEVVIGGGIKERKEYLEQLGKEIRRGQNWEQELEELEATEEDAEIWKKAVNAENGDKFVKLCEGQWMEFNYPSQSEADLALMAMICFWTKSNEQVRRMFRQTVLGSREKAKRDDYLNRALKEIRGKAKIEELECELAKESAENFASQMVKIMPVEDVKKEGELEYPPGMVGQLARFIYGTLARPVKEIAIITALAYMSGVCSRAYNINRSGLNLYLVLLAASGVGKEGINEALSWLTYNIGLKSGMEEEFAKHFVFGDYASGTALKKDLAQRKAIMNVTGEFGQKLRMLLSADGQGGSHLLNLKKEMLELYQKSGQDSISQNRAFADKEKEIANIKGAAFSMIGESTITDFYEVLTDTVLRDGFLSRFDIIEYRGKRNPLVMEENRNFKLPELLEKTLVNLAVSAFNRCEQDECDAVKVEFENRQAFEKFNAFCDEKMNESDEDAVHQIWNRAGIKVMKIAALLAIGDNHLYPKITNEHLEWAKSLVMKNVETFLERLRSGDIGRSDASRVQKLIYVCKELFMTKNVQFQKYKEMGIVPRMWINKSCYALPAFAGQSKRLVDNAIMDCISTGFLKIVPNDVKAKLGIRGDAYYILGEQT</sequence>
<reference evidence="2" key="1">
    <citation type="journal article" date="2021" name="Proc. Natl. Acad. Sci. U.S.A.">
        <title>A Catalog of Tens of Thousands of Viruses from Human Metagenomes Reveals Hidden Associations with Chronic Diseases.</title>
        <authorList>
            <person name="Tisza M.J."/>
            <person name="Buck C.B."/>
        </authorList>
    </citation>
    <scope>NUCLEOTIDE SEQUENCE</scope>
    <source>
        <strain evidence="2">CtJ7x27</strain>
    </source>
</reference>
<organism evidence="2">
    <name type="scientific">Siphoviridae sp. ctJ7x27</name>
    <dbReference type="NCBI Taxonomy" id="2827835"/>
    <lineage>
        <taxon>Viruses</taxon>
        <taxon>Duplodnaviria</taxon>
        <taxon>Heunggongvirae</taxon>
        <taxon>Uroviricota</taxon>
        <taxon>Caudoviricetes</taxon>
    </lineage>
</organism>
<feature type="domain" description="NrS-1 polymerase-like HBD" evidence="1">
    <location>
        <begin position="228"/>
        <end position="272"/>
    </location>
</feature>
<dbReference type="InterPro" id="IPR054468">
    <property type="entry name" value="NrSPol-like_HBD"/>
</dbReference>
<dbReference type="Pfam" id="PF22763">
    <property type="entry name" value="NrS1-1_pol-like_HBD"/>
    <property type="match status" value="1"/>
</dbReference>
<evidence type="ECO:0000259" key="1">
    <source>
        <dbReference type="Pfam" id="PF22763"/>
    </source>
</evidence>